<dbReference type="AlphaFoldDB" id="A0A9Q2NTF1"/>
<sequence length="88" mass="9149">MKIKFLGFALTLSLIELAGGNLILLLITSAVLSGILGMGMLTVGVYILLATLITPSPIEMAGDVAIWVTLGLAAICILSEMAMSKRSV</sequence>
<evidence type="ECO:0000313" key="4">
    <source>
        <dbReference type="Proteomes" id="UP000755667"/>
    </source>
</evidence>
<dbReference type="Proteomes" id="UP000755667">
    <property type="component" value="Unassembled WGS sequence"/>
</dbReference>
<comment type="caution">
    <text evidence="2">The sequence shown here is derived from an EMBL/GenBank/DDBJ whole genome shotgun (WGS) entry which is preliminary data.</text>
</comment>
<feature type="transmembrane region" description="Helical" evidence="1">
    <location>
        <begin position="30"/>
        <end position="52"/>
    </location>
</feature>
<keyword evidence="5" id="KW-1185">Reference proteome</keyword>
<dbReference type="EMBL" id="JAFBXE010000009">
    <property type="protein sequence ID" value="MBM2413436.1"/>
    <property type="molecule type" value="Genomic_DNA"/>
</dbReference>
<name>A0A9Q2NTF1_9RHOB</name>
<protein>
    <submittedName>
        <fullName evidence="2">Uncharacterized protein</fullName>
    </submittedName>
</protein>
<evidence type="ECO:0000313" key="5">
    <source>
        <dbReference type="Proteomes" id="UP000809440"/>
    </source>
</evidence>
<feature type="transmembrane region" description="Helical" evidence="1">
    <location>
        <begin position="64"/>
        <end position="83"/>
    </location>
</feature>
<reference evidence="2 5" key="1">
    <citation type="submission" date="2021-01" db="EMBL/GenBank/DDBJ databases">
        <title>Diatom-associated Roseobacters Show Island Model of Population Structure.</title>
        <authorList>
            <person name="Qu L."/>
            <person name="Feng X."/>
            <person name="Chen Y."/>
            <person name="Li L."/>
            <person name="Wang X."/>
            <person name="Hu Z."/>
            <person name="Wang H."/>
            <person name="Luo H."/>
        </authorList>
    </citation>
    <scope>NUCLEOTIDE SEQUENCE</scope>
    <source>
        <strain evidence="3 5">CC28-63</strain>
        <strain evidence="2">CC28-69</strain>
    </source>
</reference>
<evidence type="ECO:0000313" key="3">
    <source>
        <dbReference type="EMBL" id="MBM2418105.1"/>
    </source>
</evidence>
<dbReference type="Proteomes" id="UP000809440">
    <property type="component" value="Unassembled WGS sequence"/>
</dbReference>
<evidence type="ECO:0000256" key="1">
    <source>
        <dbReference type="SAM" id="Phobius"/>
    </source>
</evidence>
<accession>A0A9Q2NTF1</accession>
<dbReference type="EMBL" id="JAFBXF010000009">
    <property type="protein sequence ID" value="MBM2418105.1"/>
    <property type="molecule type" value="Genomic_DNA"/>
</dbReference>
<evidence type="ECO:0000313" key="2">
    <source>
        <dbReference type="EMBL" id="MBM2413436.1"/>
    </source>
</evidence>
<proteinExistence type="predicted"/>
<dbReference type="RefSeq" id="WP_085628697.1">
    <property type="nucleotide sequence ID" value="NZ_JAFBWU010000009.1"/>
</dbReference>
<organism evidence="2 4">
    <name type="scientific">Marivita cryptomonadis</name>
    <dbReference type="NCBI Taxonomy" id="505252"/>
    <lineage>
        <taxon>Bacteria</taxon>
        <taxon>Pseudomonadati</taxon>
        <taxon>Pseudomonadota</taxon>
        <taxon>Alphaproteobacteria</taxon>
        <taxon>Rhodobacterales</taxon>
        <taxon>Roseobacteraceae</taxon>
        <taxon>Marivita</taxon>
    </lineage>
</organism>
<gene>
    <name evidence="2" type="ORF">JQX41_14070</name>
    <name evidence="3" type="ORF">JQX48_14080</name>
</gene>
<keyword evidence="1" id="KW-0472">Membrane</keyword>
<dbReference type="GeneID" id="62640433"/>
<keyword evidence="1" id="KW-0812">Transmembrane</keyword>
<keyword evidence="1" id="KW-1133">Transmembrane helix</keyword>